<reference evidence="1" key="3">
    <citation type="submission" date="2025-08" db="UniProtKB">
        <authorList>
            <consortium name="Ensembl"/>
        </authorList>
    </citation>
    <scope>IDENTIFICATION</scope>
</reference>
<keyword evidence="2" id="KW-1185">Reference proteome</keyword>
<dbReference type="Proteomes" id="UP000001519">
    <property type="component" value="Chromosome 10"/>
</dbReference>
<evidence type="ECO:0000313" key="2">
    <source>
        <dbReference type="Proteomes" id="UP000001519"/>
    </source>
</evidence>
<dbReference type="Bgee" id="ENSGGOG00000012798">
    <property type="expression patterns" value="Expressed in prefrontal cortex and 2 other cell types or tissues"/>
</dbReference>
<dbReference type="AlphaFoldDB" id="A0A2I2YTD7"/>
<dbReference type="EMBL" id="CABD030075036">
    <property type="status" value="NOT_ANNOTATED_CDS"/>
    <property type="molecule type" value="Genomic_DNA"/>
</dbReference>
<reference evidence="1 2" key="2">
    <citation type="journal article" date="2012" name="Nature">
        <title>Insights into hominid evolution from the gorilla genome sequence.</title>
        <authorList>
            <person name="Scally A."/>
            <person name="Dutheil J.Y."/>
            <person name="Hillier L.W."/>
            <person name="Jordan G.E."/>
            <person name="Goodhead I."/>
            <person name="Herrero J."/>
            <person name="Hobolth A."/>
            <person name="Lappalainen T."/>
            <person name="Mailund T."/>
            <person name="Marques-Bonet T."/>
            <person name="McCarthy S."/>
            <person name="Montgomery S.H."/>
            <person name="Schwalie P.C."/>
            <person name="Tang Y.A."/>
            <person name="Ward M.C."/>
            <person name="Xue Y."/>
            <person name="Yngvadottir B."/>
            <person name="Alkan C."/>
            <person name="Andersen L.N."/>
            <person name="Ayub Q."/>
            <person name="Ball E.V."/>
            <person name="Beal K."/>
            <person name="Bradley B.J."/>
            <person name="Chen Y."/>
            <person name="Clee C.M."/>
            <person name="Fitzgerald S."/>
            <person name="Graves T.A."/>
            <person name="Gu Y."/>
            <person name="Heath P."/>
            <person name="Heger A."/>
            <person name="Karakoc E."/>
            <person name="Kolb-Kokocinski A."/>
            <person name="Laird G.K."/>
            <person name="Lunter G."/>
            <person name="Meader S."/>
            <person name="Mort M."/>
            <person name="Mullikin J.C."/>
            <person name="Munch K."/>
            <person name="O'Connor T.D."/>
            <person name="Phillips A.D."/>
            <person name="Prado-Martinez J."/>
            <person name="Rogers A.S."/>
            <person name="Sajjadian S."/>
            <person name="Schmidt D."/>
            <person name="Shaw K."/>
            <person name="Simpson J.T."/>
            <person name="Stenson P.D."/>
            <person name="Turner D.J."/>
            <person name="Vigilant L."/>
            <person name="Vilella A.J."/>
            <person name="Whitener W."/>
            <person name="Zhu B."/>
            <person name="Cooper D.N."/>
            <person name="de Jong P."/>
            <person name="Dermitzakis E.T."/>
            <person name="Eichler E.E."/>
            <person name="Flicek P."/>
            <person name="Goldman N."/>
            <person name="Mundy N.I."/>
            <person name="Ning Z."/>
            <person name="Odom D.T."/>
            <person name="Ponting C.P."/>
            <person name="Quail M.A."/>
            <person name="Ryder O.A."/>
            <person name="Searle S.M."/>
            <person name="Warren W.C."/>
            <person name="Wilson R.K."/>
            <person name="Schierup M.H."/>
            <person name="Rogers J."/>
            <person name="Tyler-Smith C."/>
            <person name="Durbin R."/>
        </authorList>
    </citation>
    <scope>NUCLEOTIDE SEQUENCE [LARGE SCALE GENOMIC DNA]</scope>
</reference>
<reference evidence="1" key="4">
    <citation type="submission" date="2025-09" db="UniProtKB">
        <authorList>
            <consortium name="Ensembl"/>
        </authorList>
    </citation>
    <scope>IDENTIFICATION</scope>
</reference>
<accession>A0A2I2YTD7</accession>
<sequence length="120" mass="12850">MAETSALPTGFGELEVLAVGMVLLVEDPGAADSLPPTGAELGSCGQWDQPECPRCSHIQPSPCLPQALALRLGRLPGSRLPGLCDSVGQHLQQCSHRMGALSPLLHPPKCCHRSHHFEWR</sequence>
<protein>
    <submittedName>
        <fullName evidence="1">Retinal G protein coupled receptor</fullName>
    </submittedName>
</protein>
<organism evidence="1 2">
    <name type="scientific">Gorilla gorilla gorilla</name>
    <name type="common">Western lowland gorilla</name>
    <dbReference type="NCBI Taxonomy" id="9595"/>
    <lineage>
        <taxon>Eukaryota</taxon>
        <taxon>Metazoa</taxon>
        <taxon>Chordata</taxon>
        <taxon>Craniata</taxon>
        <taxon>Vertebrata</taxon>
        <taxon>Euteleostomi</taxon>
        <taxon>Mammalia</taxon>
        <taxon>Eutheria</taxon>
        <taxon>Euarchontoglires</taxon>
        <taxon>Primates</taxon>
        <taxon>Haplorrhini</taxon>
        <taxon>Catarrhini</taxon>
        <taxon>Hominidae</taxon>
        <taxon>Gorilla</taxon>
    </lineage>
</organism>
<dbReference type="Ensembl" id="ENSGGOT00000053949.1">
    <property type="protein sequence ID" value="ENSGGOP00000038163.1"/>
    <property type="gene ID" value="ENSGGOG00000012798.3"/>
</dbReference>
<name>A0A2I2YTD7_GORGO</name>
<dbReference type="GeneTree" id="ENSGT01130000278323"/>
<evidence type="ECO:0000313" key="1">
    <source>
        <dbReference type="Ensembl" id="ENSGGOP00000038163.1"/>
    </source>
</evidence>
<reference evidence="2" key="1">
    <citation type="submission" date="2011-05" db="EMBL/GenBank/DDBJ databases">
        <title>Insights into the evolution of the great apes provided by the gorilla genome.</title>
        <authorList>
            <person name="Scally A."/>
        </authorList>
    </citation>
    <scope>NUCLEOTIDE SEQUENCE [LARGE SCALE GENOMIC DNA]</scope>
</reference>
<gene>
    <name evidence="1" type="primary">RGR</name>
</gene>
<proteinExistence type="predicted"/>